<keyword evidence="1" id="KW-0813">Transport</keyword>
<accession>A0ABS1BMD9</accession>
<dbReference type="NCBIfam" id="TIGR04057">
    <property type="entry name" value="SusC_RagA_signa"/>
    <property type="match status" value="1"/>
</dbReference>
<dbReference type="Gene3D" id="2.60.40.1120">
    <property type="entry name" value="Carboxypeptidase-like, regulatory domain"/>
    <property type="match status" value="1"/>
</dbReference>
<keyword evidence="1" id="KW-1134">Transmembrane beta strand</keyword>
<sequence>MKQFNLFLFLMVFSCCAFSQTLIKGTVKDASGLPVPGVGIFEKGKKNGTTTDLNGKYQISVAKDATLVFSLVGYTSQEIKVAGKTIIDVSMAEDIKSLSEVVVVGYGTQKKESVLSAINQIDGTKLLESGSANLTNALNGVSPGLNIVVSSGQPGSDDGQIFIRGNANPLILVDGVEIVGGFSNINPRDVESISTLKDGAATAVYGIRGANGVIIITTKRGKIGKPKVSFSSEVALRSPTTIPNLLDAYNAQSALNVGILNDLAFNSGYSSDADLAHWKSGDLPYQYPNTDWFGTMIKKSALSQNQSIDVRGGTNFVKYYASAGYLKEGDVINTQQFFDYDPKFKFSRYSFRGNLDFNLTKSTQLRTSVSNRYEDASQPRISGGNTNNLGRIFGGLYTSAPGGVVPYYPAEVLAQFPDPLYPGLVEGRFGSGSNPFADINTQGVNRNFTTVFNLDLELEQKLDFLTKGLSVTGKYNYTSLYNSSESIVWNQITSPRIDTYTLNRDGTWFSFEGRNYERPLTHIRQSEGINSNNEIGYQRLQFNYDNSFGKHNVTGLALVSRNKRLTNTQFPFFNEDYVSRFTYNYAYKYFFEVSGSYNGDETFARGYRFKFFPSVAVGYNLAREKFISDKFAALNNFKIRYSYGRTGDKSGLGNNRYQYLSFYDYQTPIERTRYYFGVNINDPLTLIGVDQLGNPTLTWATVTKQNLGIDFGLFDDKISGTIELFKEGRDGLISRRLADVPGYFGSSTQLPFSNFGASKSHGIELTLSYRNKTSFGLNYNITGFYAFNENRILFSAADGPGTPQYTQVAGKPDGVTPLLKASGYFQNIDELVNYPYSGSAGLGDYRYVDYNANGSITGDPTQDEVRFNLPIAPSNSFSLNLGGSYKGWSLSALVSGVAGHKGLIDADLAYALPSGNAAGRFEQLNYWTPSNPNAAYPALHTLSNPNLASPSTARIIDLDYIKLRSLSLGYAFDLKKSKTLSNLRLYVSGNDLLTISKVKFGDPEGNSAGSIYPIVRRVNFGINVGF</sequence>
<keyword evidence="1" id="KW-0472">Membrane</keyword>
<keyword evidence="5" id="KW-1185">Reference proteome</keyword>
<dbReference type="InterPro" id="IPR023996">
    <property type="entry name" value="TonB-dep_OMP_SusC/RagA"/>
</dbReference>
<dbReference type="NCBIfam" id="TIGR04056">
    <property type="entry name" value="OMP_RagA_SusC"/>
    <property type="match status" value="1"/>
</dbReference>
<comment type="caution">
    <text evidence="4">The sequence shown here is derived from an EMBL/GenBank/DDBJ whole genome shotgun (WGS) entry which is preliminary data.</text>
</comment>
<dbReference type="PROSITE" id="PS52016">
    <property type="entry name" value="TONB_DEPENDENT_REC_3"/>
    <property type="match status" value="1"/>
</dbReference>
<name>A0ABS1BMD9_9SPHI</name>
<keyword evidence="1" id="KW-0812">Transmembrane</keyword>
<dbReference type="InterPro" id="IPR037066">
    <property type="entry name" value="Plug_dom_sf"/>
</dbReference>
<dbReference type="InterPro" id="IPR023997">
    <property type="entry name" value="TonB-dep_OMP_SusC/RagA_CS"/>
</dbReference>
<keyword evidence="1" id="KW-0998">Cell outer membrane</keyword>
<proteinExistence type="inferred from homology"/>
<comment type="subcellular location">
    <subcellularLocation>
        <location evidence="1">Cell outer membrane</location>
        <topology evidence="1">Multi-pass membrane protein</topology>
    </subcellularLocation>
</comment>
<feature type="chain" id="PRO_5046109463" evidence="2">
    <location>
        <begin position="20"/>
        <end position="1026"/>
    </location>
</feature>
<dbReference type="EMBL" id="JAEHFY010000021">
    <property type="protein sequence ID" value="MBK0384059.1"/>
    <property type="molecule type" value="Genomic_DNA"/>
</dbReference>
<dbReference type="InterPro" id="IPR008969">
    <property type="entry name" value="CarboxyPept-like_regulatory"/>
</dbReference>
<gene>
    <name evidence="4" type="ORF">I5M32_13905</name>
</gene>
<dbReference type="PROSITE" id="PS51257">
    <property type="entry name" value="PROKAR_LIPOPROTEIN"/>
    <property type="match status" value="1"/>
</dbReference>
<dbReference type="Pfam" id="PF07715">
    <property type="entry name" value="Plug"/>
    <property type="match status" value="1"/>
</dbReference>
<dbReference type="Pfam" id="PF13715">
    <property type="entry name" value="CarbopepD_reg_2"/>
    <property type="match status" value="1"/>
</dbReference>
<dbReference type="Gene3D" id="2.170.130.10">
    <property type="entry name" value="TonB-dependent receptor, plug domain"/>
    <property type="match status" value="1"/>
</dbReference>
<organism evidence="4 5">
    <name type="scientific">Pedobacter segetis</name>
    <dbReference type="NCBI Taxonomy" id="2793069"/>
    <lineage>
        <taxon>Bacteria</taxon>
        <taxon>Pseudomonadati</taxon>
        <taxon>Bacteroidota</taxon>
        <taxon>Sphingobacteriia</taxon>
        <taxon>Sphingobacteriales</taxon>
        <taxon>Sphingobacteriaceae</taxon>
        <taxon>Pedobacter</taxon>
    </lineage>
</organism>
<protein>
    <submittedName>
        <fullName evidence="4">TonB-dependent receptor</fullName>
    </submittedName>
</protein>
<dbReference type="InterPro" id="IPR039426">
    <property type="entry name" value="TonB-dep_rcpt-like"/>
</dbReference>
<reference evidence="4 5" key="1">
    <citation type="submission" date="2020-12" db="EMBL/GenBank/DDBJ databases">
        <title>Bacterial novel species Pedobacter sp. SD-b isolated from soil.</title>
        <authorList>
            <person name="Jung H.-Y."/>
        </authorList>
    </citation>
    <scope>NUCLEOTIDE SEQUENCE [LARGE SCALE GENOMIC DNA]</scope>
    <source>
        <strain evidence="4 5">SD-b</strain>
    </source>
</reference>
<feature type="signal peptide" evidence="2">
    <location>
        <begin position="1"/>
        <end position="19"/>
    </location>
</feature>
<feature type="domain" description="TonB-dependent receptor plug" evidence="3">
    <location>
        <begin position="111"/>
        <end position="213"/>
    </location>
</feature>
<evidence type="ECO:0000256" key="2">
    <source>
        <dbReference type="SAM" id="SignalP"/>
    </source>
</evidence>
<evidence type="ECO:0000313" key="4">
    <source>
        <dbReference type="EMBL" id="MBK0384059.1"/>
    </source>
</evidence>
<dbReference type="InterPro" id="IPR012910">
    <property type="entry name" value="Plug_dom"/>
</dbReference>
<keyword evidence="4" id="KW-0675">Receptor</keyword>
<dbReference type="SUPFAM" id="SSF56935">
    <property type="entry name" value="Porins"/>
    <property type="match status" value="1"/>
</dbReference>
<evidence type="ECO:0000313" key="5">
    <source>
        <dbReference type="Proteomes" id="UP000660024"/>
    </source>
</evidence>
<comment type="similarity">
    <text evidence="1">Belongs to the TonB-dependent receptor family.</text>
</comment>
<keyword evidence="2" id="KW-0732">Signal</keyword>
<dbReference type="Proteomes" id="UP000660024">
    <property type="component" value="Unassembled WGS sequence"/>
</dbReference>
<dbReference type="SUPFAM" id="SSF49464">
    <property type="entry name" value="Carboxypeptidase regulatory domain-like"/>
    <property type="match status" value="1"/>
</dbReference>
<evidence type="ECO:0000256" key="1">
    <source>
        <dbReference type="PROSITE-ProRule" id="PRU01360"/>
    </source>
</evidence>
<evidence type="ECO:0000259" key="3">
    <source>
        <dbReference type="Pfam" id="PF07715"/>
    </source>
</evidence>